<feature type="compositionally biased region" description="Acidic residues" evidence="11">
    <location>
        <begin position="147"/>
        <end position="159"/>
    </location>
</feature>
<evidence type="ECO:0000256" key="10">
    <source>
        <dbReference type="ARBA" id="ARBA00048167"/>
    </source>
</evidence>
<dbReference type="EC" id="2.1.1.244" evidence="5"/>
<dbReference type="InterPro" id="IPR008576">
    <property type="entry name" value="MeTrfase_NTM1"/>
</dbReference>
<keyword evidence="13" id="KW-1185">Reference proteome</keyword>
<gene>
    <name evidence="12" type="ORF">FFLO_06161</name>
</gene>
<reference evidence="12" key="1">
    <citation type="submission" date="2020-04" db="EMBL/GenBank/DDBJ databases">
        <title>Analysis of mating type loci in Filobasidium floriforme.</title>
        <authorList>
            <person name="Nowrousian M."/>
        </authorList>
    </citation>
    <scope>NUCLEOTIDE SEQUENCE</scope>
    <source>
        <strain evidence="12">CBS 6242</strain>
    </source>
</reference>
<evidence type="ECO:0000256" key="9">
    <source>
        <dbReference type="ARBA" id="ARBA00047885"/>
    </source>
</evidence>
<evidence type="ECO:0000256" key="2">
    <source>
        <dbReference type="ARBA" id="ARBA00022603"/>
    </source>
</evidence>
<organism evidence="12 13">
    <name type="scientific">Filobasidium floriforme</name>
    <dbReference type="NCBI Taxonomy" id="5210"/>
    <lineage>
        <taxon>Eukaryota</taxon>
        <taxon>Fungi</taxon>
        <taxon>Dikarya</taxon>
        <taxon>Basidiomycota</taxon>
        <taxon>Agaricomycotina</taxon>
        <taxon>Tremellomycetes</taxon>
        <taxon>Filobasidiales</taxon>
        <taxon>Filobasidiaceae</taxon>
        <taxon>Filobasidium</taxon>
    </lineage>
</organism>
<comment type="catalytic activity">
    <reaction evidence="8">
        <text>N-terminal L-seryl-L-prolyl-L-lysyl-[protein] + 3 S-adenosyl-L-methionine = N-terminal N,N,N-trimethyl-L-seryl-L-prolyl-L-lysyl-[protein] + 3 S-adenosyl-L-homocysteine + 3 H(+)</text>
        <dbReference type="Rhea" id="RHEA:54724"/>
        <dbReference type="Rhea" id="RHEA-COMP:13789"/>
        <dbReference type="Rhea" id="RHEA-COMP:13973"/>
        <dbReference type="ChEBI" id="CHEBI:15378"/>
        <dbReference type="ChEBI" id="CHEBI:57856"/>
        <dbReference type="ChEBI" id="CHEBI:59789"/>
        <dbReference type="ChEBI" id="CHEBI:138061"/>
        <dbReference type="ChEBI" id="CHEBI:138317"/>
        <dbReference type="EC" id="2.1.1.244"/>
    </reaction>
</comment>
<proteinExistence type="inferred from homology"/>
<dbReference type="Pfam" id="PF05891">
    <property type="entry name" value="Methyltransf_PK"/>
    <property type="match status" value="2"/>
</dbReference>
<evidence type="ECO:0000313" key="12">
    <source>
        <dbReference type="EMBL" id="KAG7528415.1"/>
    </source>
</evidence>
<accession>A0A8K0JH84</accession>
<dbReference type="GO" id="GO:0005737">
    <property type="term" value="C:cytoplasm"/>
    <property type="evidence" value="ECO:0007669"/>
    <property type="project" value="TreeGrafter"/>
</dbReference>
<comment type="caution">
    <text evidence="12">The sequence shown here is derived from an EMBL/GenBank/DDBJ whole genome shotgun (WGS) entry which is preliminary data.</text>
</comment>
<evidence type="ECO:0000256" key="6">
    <source>
        <dbReference type="ARBA" id="ARBA00039449"/>
    </source>
</evidence>
<dbReference type="Proteomes" id="UP000812966">
    <property type="component" value="Unassembled WGS sequence"/>
</dbReference>
<evidence type="ECO:0000256" key="4">
    <source>
        <dbReference type="ARBA" id="ARBA00022691"/>
    </source>
</evidence>
<dbReference type="EMBL" id="JABELV010000184">
    <property type="protein sequence ID" value="KAG7528415.1"/>
    <property type="molecule type" value="Genomic_DNA"/>
</dbReference>
<dbReference type="InterPro" id="IPR029063">
    <property type="entry name" value="SAM-dependent_MTases_sf"/>
</dbReference>
<comment type="catalytic activity">
    <reaction evidence="10">
        <text>N-terminal L-alanyl-L-prolyl-L-lysyl-[protein] + 3 S-adenosyl-L-methionine = N-terminal N,N,N-trimethyl-L-alanyl-L-prolyl-L-lysyl-[protein] + 3 S-adenosyl-L-homocysteine + 3 H(+)</text>
        <dbReference type="Rhea" id="RHEA:54712"/>
        <dbReference type="Rhea" id="RHEA-COMP:13785"/>
        <dbReference type="Rhea" id="RHEA-COMP:13971"/>
        <dbReference type="ChEBI" id="CHEBI:15378"/>
        <dbReference type="ChEBI" id="CHEBI:57856"/>
        <dbReference type="ChEBI" id="CHEBI:59789"/>
        <dbReference type="ChEBI" id="CHEBI:138057"/>
        <dbReference type="ChEBI" id="CHEBI:138315"/>
        <dbReference type="EC" id="2.1.1.244"/>
    </reaction>
</comment>
<dbReference type="AlphaFoldDB" id="A0A8K0JH84"/>
<dbReference type="GO" id="GO:0071885">
    <property type="term" value="F:N-terminal protein N-methyltransferase activity"/>
    <property type="evidence" value="ECO:0007669"/>
    <property type="project" value="UniProtKB-EC"/>
</dbReference>
<protein>
    <recommendedName>
        <fullName evidence="6">Alpha N-terminal protein methyltransferase 1</fullName>
        <ecNumber evidence="5">2.1.1.244</ecNumber>
    </recommendedName>
    <alternativeName>
        <fullName evidence="7">X-Pro-Lys N-terminal protein methyltransferase 1</fullName>
    </alternativeName>
</protein>
<feature type="region of interest" description="Disordered" evidence="11">
    <location>
        <begin position="119"/>
        <end position="176"/>
    </location>
</feature>
<comment type="catalytic activity">
    <reaction evidence="9">
        <text>N-terminal L-prolyl-L-prolyl-L-lysyl-[protein] + 2 S-adenosyl-L-methionine = N-terminal N,N-dimethyl-L-prolyl-L-prolyl-L-lysyl-[protein] + 2 S-adenosyl-L-homocysteine + 2 H(+)</text>
        <dbReference type="Rhea" id="RHEA:54736"/>
        <dbReference type="Rhea" id="RHEA-COMP:13787"/>
        <dbReference type="Rhea" id="RHEA-COMP:13974"/>
        <dbReference type="ChEBI" id="CHEBI:15378"/>
        <dbReference type="ChEBI" id="CHEBI:57856"/>
        <dbReference type="ChEBI" id="CHEBI:59789"/>
        <dbReference type="ChEBI" id="CHEBI:138059"/>
        <dbReference type="ChEBI" id="CHEBI:138318"/>
        <dbReference type="EC" id="2.1.1.244"/>
    </reaction>
</comment>
<evidence type="ECO:0000256" key="7">
    <source>
        <dbReference type="ARBA" id="ARBA00043129"/>
    </source>
</evidence>
<evidence type="ECO:0000256" key="11">
    <source>
        <dbReference type="SAM" id="MobiDB-lite"/>
    </source>
</evidence>
<comment type="similarity">
    <text evidence="1">Belongs to the methyltransferase superfamily. NTM1 family.</text>
</comment>
<evidence type="ECO:0000313" key="13">
    <source>
        <dbReference type="Proteomes" id="UP000812966"/>
    </source>
</evidence>
<evidence type="ECO:0000256" key="1">
    <source>
        <dbReference type="ARBA" id="ARBA00009059"/>
    </source>
</evidence>
<evidence type="ECO:0000256" key="5">
    <source>
        <dbReference type="ARBA" id="ARBA00039112"/>
    </source>
</evidence>
<dbReference type="PANTHER" id="PTHR12753:SF0">
    <property type="entry name" value="ALPHA N-TERMINAL PROTEIN METHYLTRANSFERASE 1"/>
    <property type="match status" value="1"/>
</dbReference>
<evidence type="ECO:0000256" key="8">
    <source>
        <dbReference type="ARBA" id="ARBA00047306"/>
    </source>
</evidence>
<keyword evidence="3" id="KW-0808">Transferase</keyword>
<evidence type="ECO:0000256" key="3">
    <source>
        <dbReference type="ARBA" id="ARBA00022679"/>
    </source>
</evidence>
<feature type="region of interest" description="Disordered" evidence="11">
    <location>
        <begin position="56"/>
        <end position="75"/>
    </location>
</feature>
<keyword evidence="4" id="KW-0949">S-adenosyl-L-methionine</keyword>
<dbReference type="PANTHER" id="PTHR12753">
    <property type="entry name" value="AD-003 - RELATED"/>
    <property type="match status" value="1"/>
</dbReference>
<dbReference type="Gene3D" id="3.40.50.150">
    <property type="entry name" value="Vaccinia Virus protein VP39"/>
    <property type="match status" value="1"/>
</dbReference>
<sequence>MTSLPDFKKGIDYWTAVDATVDGVLGGFGNGSLPRVEQLSSRLFLLSLLPQLQSFPSPLSSPAHQRPPTKNKRYLGLDVGAGVGRVTKNTLLPLLDDVITMEPVEHFIGAAKREASEGGWPFLEDRSGNAVSTTNRQKPSSSKNRDSDEEDESDQDDNTPLDKLGNRIPRARSSPKPIKGKRVWFIQAPLNDLDPANPLNGKEAKSLGVTGMEGKGLGGGDESFGEKMGEVGYDVIWCQWCLGHLSNPELVSFLKRCQAALLPPNSSSNSKDTSVYNDPGAVIVVKENVCENGPDGTAVSVLDEEDSSLTRSNKMWEEIFQQAGLKIVKEEVQLGLPQGLFMVKSWALR</sequence>
<keyword evidence="2" id="KW-0489">Methyltransferase</keyword>
<dbReference type="GO" id="GO:0032259">
    <property type="term" value="P:methylation"/>
    <property type="evidence" value="ECO:0007669"/>
    <property type="project" value="UniProtKB-KW"/>
</dbReference>
<feature type="compositionally biased region" description="Polar residues" evidence="11">
    <location>
        <begin position="129"/>
        <end position="139"/>
    </location>
</feature>
<dbReference type="SUPFAM" id="SSF53335">
    <property type="entry name" value="S-adenosyl-L-methionine-dependent methyltransferases"/>
    <property type="match status" value="1"/>
</dbReference>
<name>A0A8K0JH84_9TREE</name>